<proteinExistence type="predicted"/>
<dbReference type="PANTHER" id="PTHR33221">
    <property type="entry name" value="WINGED HELIX-TURN-HELIX TRANSCRIPTIONAL REGULATOR, RRF2 FAMILY"/>
    <property type="match status" value="1"/>
</dbReference>
<reference evidence="1 2" key="1">
    <citation type="submission" date="2015-11" db="EMBL/GenBank/DDBJ databases">
        <title>Genome Sequence of Bacillus simplex strain VanAntwerpen2.</title>
        <authorList>
            <person name="Couger M.B."/>
        </authorList>
    </citation>
    <scope>NUCLEOTIDE SEQUENCE [LARGE SCALE GENOMIC DNA]</scope>
    <source>
        <strain evidence="1 2">VanAntwerpen02</strain>
    </source>
</reference>
<dbReference type="GO" id="GO:0003700">
    <property type="term" value="F:DNA-binding transcription factor activity"/>
    <property type="evidence" value="ECO:0007669"/>
    <property type="project" value="TreeGrafter"/>
</dbReference>
<dbReference type="EMBL" id="LNNH01000027">
    <property type="protein sequence ID" value="KWW17562.1"/>
    <property type="molecule type" value="Genomic_DNA"/>
</dbReference>
<sequence length="168" mass="18708">MQLTKGVEQAICIIVILSTQDKRVPLSSNEISRRLEVSPSYLKKIIRKLVVKQIITSVPGNNGGLSLAKSVDEIKNIEIIEAMEGPIAMFPDTGLIEKAFKDGEYAEKGVDVLRRMFTQADELLMEFFSSQTVADLLRESFGTKELPTLNWNSASLNELKCEETGDKN</sequence>
<dbReference type="Pfam" id="PF02082">
    <property type="entry name" value="Rrf2"/>
    <property type="match status" value="1"/>
</dbReference>
<dbReference type="InterPro" id="IPR000944">
    <property type="entry name" value="Tscrpt_reg_Rrf2"/>
</dbReference>
<protein>
    <submittedName>
        <fullName evidence="1">Rrf2 family transcriptional regulator</fullName>
    </submittedName>
</protein>
<dbReference type="Proteomes" id="UP000064189">
    <property type="component" value="Unassembled WGS sequence"/>
</dbReference>
<dbReference type="PROSITE" id="PS51197">
    <property type="entry name" value="HTH_RRF2_2"/>
    <property type="match status" value="1"/>
</dbReference>
<dbReference type="PANTHER" id="PTHR33221:SF9">
    <property type="entry name" value="RRF2 FAMILY PROTEIN"/>
    <property type="match status" value="1"/>
</dbReference>
<keyword evidence="2" id="KW-1185">Reference proteome</keyword>
<dbReference type="Gene3D" id="1.10.10.10">
    <property type="entry name" value="Winged helix-like DNA-binding domain superfamily/Winged helix DNA-binding domain"/>
    <property type="match status" value="1"/>
</dbReference>
<dbReference type="InterPro" id="IPR036390">
    <property type="entry name" value="WH_DNA-bd_sf"/>
</dbReference>
<name>A0A109MX73_9BACI</name>
<gene>
    <name evidence="1" type="ORF">AS888_21295</name>
</gene>
<dbReference type="RefSeq" id="WP_061142703.1">
    <property type="nucleotide sequence ID" value="NZ_LNNH01000027.1"/>
</dbReference>
<dbReference type="SUPFAM" id="SSF46785">
    <property type="entry name" value="Winged helix' DNA-binding domain"/>
    <property type="match status" value="1"/>
</dbReference>
<dbReference type="AlphaFoldDB" id="A0A109MX73"/>
<dbReference type="InterPro" id="IPR036388">
    <property type="entry name" value="WH-like_DNA-bd_sf"/>
</dbReference>
<accession>A0A109MX73</accession>
<dbReference type="NCBIfam" id="TIGR00738">
    <property type="entry name" value="rrf2_super"/>
    <property type="match status" value="1"/>
</dbReference>
<organism evidence="1 2">
    <name type="scientific">Peribacillus simplex</name>
    <dbReference type="NCBI Taxonomy" id="1478"/>
    <lineage>
        <taxon>Bacteria</taxon>
        <taxon>Bacillati</taxon>
        <taxon>Bacillota</taxon>
        <taxon>Bacilli</taxon>
        <taxon>Bacillales</taxon>
        <taxon>Bacillaceae</taxon>
        <taxon>Peribacillus</taxon>
    </lineage>
</organism>
<dbReference type="GO" id="GO:0005829">
    <property type="term" value="C:cytosol"/>
    <property type="evidence" value="ECO:0007669"/>
    <property type="project" value="TreeGrafter"/>
</dbReference>
<evidence type="ECO:0000313" key="2">
    <source>
        <dbReference type="Proteomes" id="UP000064189"/>
    </source>
</evidence>
<comment type="caution">
    <text evidence="1">The sequence shown here is derived from an EMBL/GenBank/DDBJ whole genome shotgun (WGS) entry which is preliminary data.</text>
</comment>
<evidence type="ECO:0000313" key="1">
    <source>
        <dbReference type="EMBL" id="KWW17562.1"/>
    </source>
</evidence>